<sequence length="61" mass="7076">MENQNRAIGGDNRGNEQNRQNEVVNQNDPQRRSMLDYAFPRCADVRDNRPIIGANQFELKT</sequence>
<feature type="compositionally biased region" description="Low complexity" evidence="1">
    <location>
        <begin position="15"/>
        <end position="27"/>
    </location>
</feature>
<feature type="region of interest" description="Disordered" evidence="1">
    <location>
        <begin position="1"/>
        <end position="33"/>
    </location>
</feature>
<reference evidence="2" key="1">
    <citation type="journal article" date="2023" name="Plant Biotechnol. J.">
        <title>Chromosome-level wild Hevea brasiliensis genome provides new tools for genomic-assisted breeding and valuable loci to elevate rubber yield.</title>
        <authorList>
            <person name="Cheng H."/>
            <person name="Song X."/>
            <person name="Hu Y."/>
            <person name="Wu T."/>
            <person name="Yang Q."/>
            <person name="An Z."/>
            <person name="Feng S."/>
            <person name="Deng Z."/>
            <person name="Wu W."/>
            <person name="Zeng X."/>
            <person name="Tu M."/>
            <person name="Wang X."/>
            <person name="Huang H."/>
        </authorList>
    </citation>
    <scope>NUCLEOTIDE SEQUENCE</scope>
    <source>
        <strain evidence="2">MT/VB/25A 57/8</strain>
    </source>
</reference>
<name>A0ABQ9MYA1_HEVBR</name>
<gene>
    <name evidence="2" type="ORF">P3X46_007719</name>
</gene>
<evidence type="ECO:0000313" key="3">
    <source>
        <dbReference type="Proteomes" id="UP001174677"/>
    </source>
</evidence>
<protein>
    <submittedName>
        <fullName evidence="2">Uncharacterized protein</fullName>
    </submittedName>
</protein>
<evidence type="ECO:0000256" key="1">
    <source>
        <dbReference type="SAM" id="MobiDB-lite"/>
    </source>
</evidence>
<dbReference type="EMBL" id="JARPOI010000004">
    <property type="protein sequence ID" value="KAJ9183925.1"/>
    <property type="molecule type" value="Genomic_DNA"/>
</dbReference>
<feature type="non-terminal residue" evidence="2">
    <location>
        <position position="61"/>
    </location>
</feature>
<dbReference type="Proteomes" id="UP001174677">
    <property type="component" value="Chromosome 4"/>
</dbReference>
<organism evidence="2 3">
    <name type="scientific">Hevea brasiliensis</name>
    <name type="common">Para rubber tree</name>
    <name type="synonym">Siphonia brasiliensis</name>
    <dbReference type="NCBI Taxonomy" id="3981"/>
    <lineage>
        <taxon>Eukaryota</taxon>
        <taxon>Viridiplantae</taxon>
        <taxon>Streptophyta</taxon>
        <taxon>Embryophyta</taxon>
        <taxon>Tracheophyta</taxon>
        <taxon>Spermatophyta</taxon>
        <taxon>Magnoliopsida</taxon>
        <taxon>eudicotyledons</taxon>
        <taxon>Gunneridae</taxon>
        <taxon>Pentapetalae</taxon>
        <taxon>rosids</taxon>
        <taxon>fabids</taxon>
        <taxon>Malpighiales</taxon>
        <taxon>Euphorbiaceae</taxon>
        <taxon>Crotonoideae</taxon>
        <taxon>Micrandreae</taxon>
        <taxon>Hevea</taxon>
    </lineage>
</organism>
<evidence type="ECO:0000313" key="2">
    <source>
        <dbReference type="EMBL" id="KAJ9183925.1"/>
    </source>
</evidence>
<accession>A0ABQ9MYA1</accession>
<comment type="caution">
    <text evidence="2">The sequence shown here is derived from an EMBL/GenBank/DDBJ whole genome shotgun (WGS) entry which is preliminary data.</text>
</comment>
<keyword evidence="3" id="KW-1185">Reference proteome</keyword>
<proteinExistence type="predicted"/>